<dbReference type="OrthoDB" id="6077263at2759"/>
<feature type="transmembrane region" description="Helical" evidence="5">
    <location>
        <begin position="819"/>
        <end position="836"/>
    </location>
</feature>
<feature type="transmembrane region" description="Helical" evidence="5">
    <location>
        <begin position="902"/>
        <end position="925"/>
    </location>
</feature>
<reference evidence="8 9" key="1">
    <citation type="submission" date="2020-06" db="EMBL/GenBank/DDBJ databases">
        <authorList>
            <person name="Li R."/>
            <person name="Bekaert M."/>
        </authorList>
    </citation>
    <scope>NUCLEOTIDE SEQUENCE [LARGE SCALE GENOMIC DNA]</scope>
    <source>
        <strain evidence="9">wild</strain>
    </source>
</reference>
<proteinExistence type="predicted"/>
<evidence type="ECO:0000313" key="8">
    <source>
        <dbReference type="EMBL" id="CAC5380817.1"/>
    </source>
</evidence>
<feature type="chain" id="PRO_5026976805" evidence="6">
    <location>
        <begin position="22"/>
        <end position="1028"/>
    </location>
</feature>
<dbReference type="EMBL" id="CACVKT020002952">
    <property type="protein sequence ID" value="CAC5380817.1"/>
    <property type="molecule type" value="Genomic_DNA"/>
</dbReference>
<accession>A0A6J8BFF3</accession>
<evidence type="ECO:0000313" key="9">
    <source>
        <dbReference type="Proteomes" id="UP000507470"/>
    </source>
</evidence>
<organism evidence="8 9">
    <name type="scientific">Mytilus coruscus</name>
    <name type="common">Sea mussel</name>
    <dbReference type="NCBI Taxonomy" id="42192"/>
    <lineage>
        <taxon>Eukaryota</taxon>
        <taxon>Metazoa</taxon>
        <taxon>Spiralia</taxon>
        <taxon>Lophotrochozoa</taxon>
        <taxon>Mollusca</taxon>
        <taxon>Bivalvia</taxon>
        <taxon>Autobranchia</taxon>
        <taxon>Pteriomorphia</taxon>
        <taxon>Mytilida</taxon>
        <taxon>Mytiloidea</taxon>
        <taxon>Mytilidae</taxon>
        <taxon>Mytilinae</taxon>
        <taxon>Mytilus</taxon>
    </lineage>
</organism>
<keyword evidence="4 5" id="KW-0472">Membrane</keyword>
<dbReference type="Proteomes" id="UP000507470">
    <property type="component" value="Unassembled WGS sequence"/>
</dbReference>
<feature type="signal peptide" evidence="6">
    <location>
        <begin position="1"/>
        <end position="21"/>
    </location>
</feature>
<keyword evidence="2 5" id="KW-0812">Transmembrane</keyword>
<dbReference type="PROSITE" id="PS50261">
    <property type="entry name" value="G_PROTEIN_RECEP_F2_4"/>
    <property type="match status" value="1"/>
</dbReference>
<evidence type="ECO:0000256" key="1">
    <source>
        <dbReference type="ARBA" id="ARBA00004141"/>
    </source>
</evidence>
<comment type="subcellular location">
    <subcellularLocation>
        <location evidence="1">Membrane</location>
        <topology evidence="1">Multi-pass membrane protein</topology>
    </subcellularLocation>
</comment>
<dbReference type="InterPro" id="IPR017981">
    <property type="entry name" value="GPCR_2-like_7TM"/>
</dbReference>
<dbReference type="GO" id="GO:0016020">
    <property type="term" value="C:membrane"/>
    <property type="evidence" value="ECO:0007669"/>
    <property type="project" value="UniProtKB-SubCell"/>
</dbReference>
<feature type="transmembrane region" description="Helical" evidence="5">
    <location>
        <begin position="857"/>
        <end position="882"/>
    </location>
</feature>
<dbReference type="PANTHER" id="PTHR45902">
    <property type="entry name" value="LATROPHILIN RECEPTOR-LIKE PROTEIN A"/>
    <property type="match status" value="1"/>
</dbReference>
<feature type="domain" description="G-protein coupled receptors family 2 profile 2" evidence="7">
    <location>
        <begin position="747"/>
        <end position="998"/>
    </location>
</feature>
<evidence type="ECO:0000256" key="3">
    <source>
        <dbReference type="ARBA" id="ARBA00022989"/>
    </source>
</evidence>
<dbReference type="Pfam" id="PF00002">
    <property type="entry name" value="7tm_2"/>
    <property type="match status" value="1"/>
</dbReference>
<name>A0A6J8BFF3_MYTCO</name>
<dbReference type="CDD" id="cd15039">
    <property type="entry name" value="7tmB3_Methuselah-like"/>
    <property type="match status" value="1"/>
</dbReference>
<gene>
    <name evidence="8" type="ORF">MCOR_16748</name>
</gene>
<feature type="transmembrane region" description="Helical" evidence="5">
    <location>
        <begin position="945"/>
        <end position="967"/>
    </location>
</feature>
<evidence type="ECO:0000259" key="7">
    <source>
        <dbReference type="PROSITE" id="PS50261"/>
    </source>
</evidence>
<evidence type="ECO:0000256" key="4">
    <source>
        <dbReference type="ARBA" id="ARBA00023136"/>
    </source>
</evidence>
<dbReference type="AlphaFoldDB" id="A0A6J8BFF3"/>
<dbReference type="GO" id="GO:0007166">
    <property type="term" value="P:cell surface receptor signaling pathway"/>
    <property type="evidence" value="ECO:0007669"/>
    <property type="project" value="InterPro"/>
</dbReference>
<feature type="transmembrane region" description="Helical" evidence="5">
    <location>
        <begin position="782"/>
        <end position="799"/>
    </location>
</feature>
<keyword evidence="3 5" id="KW-1133">Transmembrane helix</keyword>
<feature type="transmembrane region" description="Helical" evidence="5">
    <location>
        <begin position="973"/>
        <end position="996"/>
    </location>
</feature>
<evidence type="ECO:0000256" key="6">
    <source>
        <dbReference type="SAM" id="SignalP"/>
    </source>
</evidence>
<evidence type="ECO:0000256" key="2">
    <source>
        <dbReference type="ARBA" id="ARBA00022692"/>
    </source>
</evidence>
<dbReference type="InterPro" id="IPR053231">
    <property type="entry name" value="GPCR_LN-TM7"/>
</dbReference>
<protein>
    <submittedName>
        <fullName evidence="8">MTH</fullName>
    </submittedName>
</protein>
<keyword evidence="6" id="KW-0732">Signal</keyword>
<dbReference type="GO" id="GO:0004930">
    <property type="term" value="F:G protein-coupled receptor activity"/>
    <property type="evidence" value="ECO:0007669"/>
    <property type="project" value="InterPro"/>
</dbReference>
<evidence type="ECO:0000256" key="5">
    <source>
        <dbReference type="SAM" id="Phobius"/>
    </source>
</evidence>
<dbReference type="Gene3D" id="1.20.1070.10">
    <property type="entry name" value="Rhodopsin 7-helix transmembrane proteins"/>
    <property type="match status" value="1"/>
</dbReference>
<dbReference type="InterPro" id="IPR000832">
    <property type="entry name" value="GPCR_2_secretin-like"/>
</dbReference>
<sequence length="1028" mass="118653">MEVHMFQCYVYLVILKTVIVGETTYSRNYTNPTYSTELQNQPENIEDDNTNSLHRNFQSIRNVGNSSITTETARIKRPKRQKYQLYPTTSWQPTDSLLYKTIFKSGGFSIKPKVDETSNLQILDNFNSTTSNTTEMIAEDIYHKYEHATSFLPEIYNDHHNDYENNSFIPNESEMPLCPRLNCSSKLCSCDEHCLIFDDCCYVMLERLFGTSEEDILADMIYDKTTAFQRLGYDKHQIKLAEMIAQYGNCRFVEFPRNFYTVIDSCPDDNRNYFIENRCRNTPFEDIWDIPVYLKFSQIYQITFRNIFCALCHGYNIKDVIFWKATLHCPNVRTLGLDGCFVVKNVSQNLLPHKCLSSYPHLLSICDQEPLNVESILCSSYVEPIILRTKQFKNRHCLNCLNFNLSSDANAKCEFDNFGGGESRPDYPGFDIFFAYDRYGLVSDENLIQISCPKGLYFDFITMSCTQFSCPNGFIIYKSKCIPSELHLSKDMYVSIRYRLILKINLTDISIAKFENISNAAVRVIKLFALNLDTFREENETQLTSIFIFNVTHPTVLYHLIQELNMLNVSYLTIVSLDNFENKNTVSCPNYTYHVTLHSVEIDYTNQTVVGLVPGKESIDIFYSWFSLTLLERSLSFIAYCVPKPCSRFFQYSANFFSISNGTYSIIGQNVDIKRQHFIQNGTLFVCEDEFSKRTMKCSSFTLYSSSHFEYVNNTLLINGKVTTAEHFVQYNKLYVCYNQSSLYDVINTISDICMIVSLLSLLFMIMCYIFLIGLRNLHGKNIAMFSTCLFFAQAIFLVCRRITLQKMNLIVASISQHFLWLTVFAWTVVISTDIARRMVNMKRHTIHQKKTERRRFKIYALFAFSVPFIVVVTSTIFDVQVSQLGYGKNGLCWISEQDGLLYFYIIPVGVALSYSLLCFFLILVKVELSKQGSTLATSNQKNRVTFIIYFKLFFILGLSWIVGIISSNVDSIVLSYINSVVNGLQGFFLTIVSICNRQVKNVIQSHKKTSSKSEPQIKVTKDTSILS</sequence>
<feature type="transmembrane region" description="Helical" evidence="5">
    <location>
        <begin position="755"/>
        <end position="775"/>
    </location>
</feature>
<dbReference type="PANTHER" id="PTHR45902:SF1">
    <property type="entry name" value="LATROPHILIN RECEPTOR-LIKE PROTEIN A"/>
    <property type="match status" value="1"/>
</dbReference>
<keyword evidence="9" id="KW-1185">Reference proteome</keyword>